<comment type="caution">
    <text evidence="1">The sequence shown here is derived from an EMBL/GenBank/DDBJ whole genome shotgun (WGS) entry which is preliminary data.</text>
</comment>
<dbReference type="Proteomes" id="UP001457282">
    <property type="component" value="Unassembled WGS sequence"/>
</dbReference>
<evidence type="ECO:0000313" key="2">
    <source>
        <dbReference type="Proteomes" id="UP001457282"/>
    </source>
</evidence>
<gene>
    <name evidence="1" type="ORF">M0R45_036149</name>
</gene>
<accession>A0AAW1VV81</accession>
<evidence type="ECO:0000313" key="1">
    <source>
        <dbReference type="EMBL" id="KAK9912279.1"/>
    </source>
</evidence>
<proteinExistence type="predicted"/>
<sequence>MHTRICETNMNPNRPYWRCGKRDAAGRQCPFMIWVDEHGTMIRPQKSIEFRVRWGKMGGLTGVGCYLTSNYRPLYVSARRVEFIGVTNCVGFAWEDELSSLQLVVPARRVVDPPPQYIPEWSSEKDNYEFWQGRYELGLDRAFRNLFYQ</sequence>
<organism evidence="1 2">
    <name type="scientific">Rubus argutus</name>
    <name type="common">Southern blackberry</name>
    <dbReference type="NCBI Taxonomy" id="59490"/>
    <lineage>
        <taxon>Eukaryota</taxon>
        <taxon>Viridiplantae</taxon>
        <taxon>Streptophyta</taxon>
        <taxon>Embryophyta</taxon>
        <taxon>Tracheophyta</taxon>
        <taxon>Spermatophyta</taxon>
        <taxon>Magnoliopsida</taxon>
        <taxon>eudicotyledons</taxon>
        <taxon>Gunneridae</taxon>
        <taxon>Pentapetalae</taxon>
        <taxon>rosids</taxon>
        <taxon>fabids</taxon>
        <taxon>Rosales</taxon>
        <taxon>Rosaceae</taxon>
        <taxon>Rosoideae</taxon>
        <taxon>Rosoideae incertae sedis</taxon>
        <taxon>Rubus</taxon>
    </lineage>
</organism>
<reference evidence="1 2" key="1">
    <citation type="journal article" date="2023" name="G3 (Bethesda)">
        <title>A chromosome-length genome assembly and annotation of blackberry (Rubus argutus, cv. 'Hillquist').</title>
        <authorList>
            <person name="Bruna T."/>
            <person name="Aryal R."/>
            <person name="Dudchenko O."/>
            <person name="Sargent D.J."/>
            <person name="Mead D."/>
            <person name="Buti M."/>
            <person name="Cavallini A."/>
            <person name="Hytonen T."/>
            <person name="Andres J."/>
            <person name="Pham M."/>
            <person name="Weisz D."/>
            <person name="Mascagni F."/>
            <person name="Usai G."/>
            <person name="Natali L."/>
            <person name="Bassil N."/>
            <person name="Fernandez G.E."/>
            <person name="Lomsadze A."/>
            <person name="Armour M."/>
            <person name="Olukolu B."/>
            <person name="Poorten T."/>
            <person name="Britton C."/>
            <person name="Davik J."/>
            <person name="Ashrafi H."/>
            <person name="Aiden E.L."/>
            <person name="Borodovsky M."/>
            <person name="Worthington M."/>
        </authorList>
    </citation>
    <scope>NUCLEOTIDE SEQUENCE [LARGE SCALE GENOMIC DNA]</scope>
    <source>
        <strain evidence="1">PI 553951</strain>
    </source>
</reference>
<dbReference type="AlphaFoldDB" id="A0AAW1VV81"/>
<dbReference type="EMBL" id="JBEDUW010000007">
    <property type="protein sequence ID" value="KAK9912279.1"/>
    <property type="molecule type" value="Genomic_DNA"/>
</dbReference>
<protein>
    <submittedName>
        <fullName evidence="1">Uncharacterized protein</fullName>
    </submittedName>
</protein>
<keyword evidence="2" id="KW-1185">Reference proteome</keyword>
<name>A0AAW1VV81_RUBAR</name>